<feature type="region of interest" description="Disordered" evidence="4">
    <location>
        <begin position="127"/>
        <end position="152"/>
    </location>
</feature>
<proteinExistence type="inferred from homology"/>
<sequence>QGYRYELYCISKAAGEQHACIWVMGSPSDEVKSSETSRSDLIAKERNQKRRNAMCMSSTGDFYEDNDNMDELVLRFEPPDQRNRWENPLYKVDLSSVLPWSVDGTISSDEAKCTTLIDSFKTVEIKPKEKPKKSSASGKRSTQHGFSEPQSWRLAKNDKIAAPSMIEDVVDSILDSFLSTQRLKEGMSTLQHVSAESNSLNKIDSIVNKVNQDILKAQETLSLTGVGGRIFVPLTNGNRRALNLSTPLRCNELREYRRQFLKWIATHPLPDGTREEETIEVYISYIAGKSSSIKS</sequence>
<evidence type="ECO:0000313" key="6">
    <source>
        <dbReference type="Proteomes" id="UP000266841"/>
    </source>
</evidence>
<evidence type="ECO:0000256" key="3">
    <source>
        <dbReference type="ARBA" id="ARBA00025768"/>
    </source>
</evidence>
<dbReference type="eggNOG" id="KOG3062">
    <property type="taxonomic scope" value="Eukaryota"/>
</dbReference>
<comment type="similarity">
    <text evidence="3">Belongs to the KTI12 family.</text>
</comment>
<protein>
    <submittedName>
        <fullName evidence="5">Uncharacterized protein</fullName>
    </submittedName>
</protein>
<gene>
    <name evidence="5" type="ORF">THAOC_05302</name>
</gene>
<dbReference type="GO" id="GO:0005524">
    <property type="term" value="F:ATP binding"/>
    <property type="evidence" value="ECO:0007669"/>
    <property type="project" value="UniProtKB-KW"/>
</dbReference>
<dbReference type="Gene3D" id="3.40.50.300">
    <property type="entry name" value="P-loop containing nucleotide triphosphate hydrolases"/>
    <property type="match status" value="1"/>
</dbReference>
<feature type="non-terminal residue" evidence="5">
    <location>
        <position position="1"/>
    </location>
</feature>
<name>K0T7L3_THAOC</name>
<dbReference type="InterPro" id="IPR013641">
    <property type="entry name" value="KTI12/PSTK"/>
</dbReference>
<evidence type="ECO:0000256" key="2">
    <source>
        <dbReference type="ARBA" id="ARBA00022840"/>
    </source>
</evidence>
<dbReference type="OMA" id="RQFLKWI"/>
<keyword evidence="1" id="KW-0547">Nucleotide-binding</keyword>
<dbReference type="Pfam" id="PF08433">
    <property type="entry name" value="KTI12"/>
    <property type="match status" value="1"/>
</dbReference>
<keyword evidence="2" id="KW-0067">ATP-binding</keyword>
<organism evidence="5 6">
    <name type="scientific">Thalassiosira oceanica</name>
    <name type="common">Marine diatom</name>
    <dbReference type="NCBI Taxonomy" id="159749"/>
    <lineage>
        <taxon>Eukaryota</taxon>
        <taxon>Sar</taxon>
        <taxon>Stramenopiles</taxon>
        <taxon>Ochrophyta</taxon>
        <taxon>Bacillariophyta</taxon>
        <taxon>Coscinodiscophyceae</taxon>
        <taxon>Thalassiosirophycidae</taxon>
        <taxon>Thalassiosirales</taxon>
        <taxon>Thalassiosiraceae</taxon>
        <taxon>Thalassiosira</taxon>
    </lineage>
</organism>
<accession>K0T7L3</accession>
<dbReference type="Proteomes" id="UP000266841">
    <property type="component" value="Unassembled WGS sequence"/>
</dbReference>
<evidence type="ECO:0000256" key="1">
    <source>
        <dbReference type="ARBA" id="ARBA00022741"/>
    </source>
</evidence>
<evidence type="ECO:0000256" key="4">
    <source>
        <dbReference type="SAM" id="MobiDB-lite"/>
    </source>
</evidence>
<dbReference type="OrthoDB" id="9972657at2759"/>
<dbReference type="PANTHER" id="PTHR12435">
    <property type="match status" value="1"/>
</dbReference>
<comment type="caution">
    <text evidence="5">The sequence shown here is derived from an EMBL/GenBank/DDBJ whole genome shotgun (WGS) entry which is preliminary data.</text>
</comment>
<keyword evidence="6" id="KW-1185">Reference proteome</keyword>
<dbReference type="EMBL" id="AGNL01004843">
    <property type="protein sequence ID" value="EJK73094.1"/>
    <property type="molecule type" value="Genomic_DNA"/>
</dbReference>
<reference evidence="5 6" key="1">
    <citation type="journal article" date="2012" name="Genome Biol.">
        <title>Genome and low-iron response of an oceanic diatom adapted to chronic iron limitation.</title>
        <authorList>
            <person name="Lommer M."/>
            <person name="Specht M."/>
            <person name="Roy A.S."/>
            <person name="Kraemer L."/>
            <person name="Andreson R."/>
            <person name="Gutowska M.A."/>
            <person name="Wolf J."/>
            <person name="Bergner S.V."/>
            <person name="Schilhabel M.B."/>
            <person name="Klostermeier U.C."/>
            <person name="Beiko R.G."/>
            <person name="Rosenstiel P."/>
            <person name="Hippler M."/>
            <person name="Laroche J."/>
        </authorList>
    </citation>
    <scope>NUCLEOTIDE SEQUENCE [LARGE SCALE GENOMIC DNA]</scope>
    <source>
        <strain evidence="5 6">CCMP1005</strain>
    </source>
</reference>
<dbReference type="InterPro" id="IPR027417">
    <property type="entry name" value="P-loop_NTPase"/>
</dbReference>
<dbReference type="AlphaFoldDB" id="K0T7L3"/>
<evidence type="ECO:0000313" key="5">
    <source>
        <dbReference type="EMBL" id="EJK73094.1"/>
    </source>
</evidence>